<dbReference type="PROSITE" id="PS00726">
    <property type="entry name" value="AP_NUCLEASE_F1_1"/>
    <property type="match status" value="1"/>
</dbReference>
<keyword evidence="3" id="KW-0479">Metal-binding</keyword>
<evidence type="ECO:0000256" key="1">
    <source>
        <dbReference type="ARBA" id="ARBA00001946"/>
    </source>
</evidence>
<evidence type="ECO:0000256" key="3">
    <source>
        <dbReference type="ARBA" id="ARBA00022723"/>
    </source>
</evidence>
<dbReference type="GO" id="GO:0046872">
    <property type="term" value="F:metal ion binding"/>
    <property type="evidence" value="ECO:0007669"/>
    <property type="project" value="UniProtKB-KW"/>
</dbReference>
<dbReference type="GO" id="GO:0008311">
    <property type="term" value="F:double-stranded DNA 3'-5' DNA exonuclease activity"/>
    <property type="evidence" value="ECO:0007669"/>
    <property type="project" value="InterPro"/>
</dbReference>
<dbReference type="SUPFAM" id="SSF56219">
    <property type="entry name" value="DNase I-like"/>
    <property type="match status" value="1"/>
</dbReference>
<dbReference type="InterPro" id="IPR036691">
    <property type="entry name" value="Endo/exonu/phosph_ase_sf"/>
</dbReference>
<dbReference type="AlphaFoldDB" id="A0A6J7DZL0"/>
<dbReference type="CDD" id="cd09086">
    <property type="entry name" value="ExoIII-like_AP-endo"/>
    <property type="match status" value="1"/>
</dbReference>
<comment type="similarity">
    <text evidence="2">Belongs to the DNA repair enzymes AP/ExoA family.</text>
</comment>
<accession>A0A6J7DZL0</accession>
<protein>
    <submittedName>
        <fullName evidence="8">Unannotated protein</fullName>
    </submittedName>
</protein>
<sequence>MRIVTWNVNSLKARLPRVEEWLKTSDADVICIQETKMTNEAFPTMAFEALGYESAHHGQGRWNGVAILSRVGLTDVTSGFGGLEDPYEGDARLISALCGGVRVVCVYVPNGREVPSEFYDRKLIWLKRLREWLDANCSPDEPLVLLGDFNVAPEDRDVWDPAHFVGATHVTEAERDALAELRAWGLVDAFRELNDESGQYTFWDYRGGDFHQGRGVRIDLLYITPSVRERLTAAKMDRDARKGEKPSDHAPVAIDISTN</sequence>
<dbReference type="NCBIfam" id="TIGR00633">
    <property type="entry name" value="xth"/>
    <property type="match status" value="1"/>
</dbReference>
<reference evidence="8" key="1">
    <citation type="submission" date="2020-05" db="EMBL/GenBank/DDBJ databases">
        <authorList>
            <person name="Chiriac C."/>
            <person name="Salcher M."/>
            <person name="Ghai R."/>
            <person name="Kavagutti S V."/>
        </authorList>
    </citation>
    <scope>NUCLEOTIDE SEQUENCE</scope>
</reference>
<dbReference type="GO" id="GO:0004519">
    <property type="term" value="F:endonuclease activity"/>
    <property type="evidence" value="ECO:0007669"/>
    <property type="project" value="InterPro"/>
</dbReference>
<feature type="compositionally biased region" description="Basic and acidic residues" evidence="6">
    <location>
        <begin position="235"/>
        <end position="248"/>
    </location>
</feature>
<proteinExistence type="inferred from homology"/>
<organism evidence="8">
    <name type="scientific">freshwater metagenome</name>
    <dbReference type="NCBI Taxonomy" id="449393"/>
    <lineage>
        <taxon>unclassified sequences</taxon>
        <taxon>metagenomes</taxon>
        <taxon>ecological metagenomes</taxon>
    </lineage>
</organism>
<evidence type="ECO:0000256" key="6">
    <source>
        <dbReference type="SAM" id="MobiDB-lite"/>
    </source>
</evidence>
<keyword evidence="4" id="KW-0378">Hydrolase</keyword>
<dbReference type="InterPro" id="IPR020847">
    <property type="entry name" value="AP_endonuclease_F1_BS"/>
</dbReference>
<evidence type="ECO:0000259" key="7">
    <source>
        <dbReference type="Pfam" id="PF03372"/>
    </source>
</evidence>
<comment type="cofactor">
    <cofactor evidence="1">
        <name>Mg(2+)</name>
        <dbReference type="ChEBI" id="CHEBI:18420"/>
    </cofactor>
</comment>
<name>A0A6J7DZL0_9ZZZZ</name>
<feature type="domain" description="Endonuclease/exonuclease/phosphatase" evidence="7">
    <location>
        <begin position="4"/>
        <end position="249"/>
    </location>
</feature>
<dbReference type="InterPro" id="IPR004808">
    <property type="entry name" value="AP_endonuc_1"/>
</dbReference>
<dbReference type="Gene3D" id="3.60.10.10">
    <property type="entry name" value="Endonuclease/exonuclease/phosphatase"/>
    <property type="match status" value="1"/>
</dbReference>
<dbReference type="Pfam" id="PF03372">
    <property type="entry name" value="Exo_endo_phos"/>
    <property type="match status" value="1"/>
</dbReference>
<evidence type="ECO:0000256" key="2">
    <source>
        <dbReference type="ARBA" id="ARBA00007092"/>
    </source>
</evidence>
<evidence type="ECO:0000256" key="4">
    <source>
        <dbReference type="ARBA" id="ARBA00022801"/>
    </source>
</evidence>
<dbReference type="InterPro" id="IPR005135">
    <property type="entry name" value="Endo/exonuclease/phosphatase"/>
</dbReference>
<dbReference type="PANTHER" id="PTHR43250">
    <property type="entry name" value="EXODEOXYRIBONUCLEASE III"/>
    <property type="match status" value="1"/>
</dbReference>
<dbReference type="PANTHER" id="PTHR43250:SF2">
    <property type="entry name" value="EXODEOXYRIBONUCLEASE III"/>
    <property type="match status" value="1"/>
</dbReference>
<dbReference type="InterPro" id="IPR037493">
    <property type="entry name" value="ExoIII-like"/>
</dbReference>
<dbReference type="NCBIfam" id="TIGR00195">
    <property type="entry name" value="exoDNase_III"/>
    <property type="match status" value="1"/>
</dbReference>
<dbReference type="GO" id="GO:0006281">
    <property type="term" value="P:DNA repair"/>
    <property type="evidence" value="ECO:0007669"/>
    <property type="project" value="InterPro"/>
</dbReference>
<dbReference type="EMBL" id="CAFBLK010000192">
    <property type="protein sequence ID" value="CAB4874320.1"/>
    <property type="molecule type" value="Genomic_DNA"/>
</dbReference>
<keyword evidence="5" id="KW-0460">Magnesium</keyword>
<dbReference type="PROSITE" id="PS51435">
    <property type="entry name" value="AP_NUCLEASE_F1_4"/>
    <property type="match status" value="1"/>
</dbReference>
<evidence type="ECO:0000256" key="5">
    <source>
        <dbReference type="ARBA" id="ARBA00022842"/>
    </source>
</evidence>
<gene>
    <name evidence="8" type="ORF">UFOPK3317_01064</name>
</gene>
<evidence type="ECO:0000313" key="8">
    <source>
        <dbReference type="EMBL" id="CAB4874320.1"/>
    </source>
</evidence>
<feature type="region of interest" description="Disordered" evidence="6">
    <location>
        <begin position="235"/>
        <end position="259"/>
    </location>
</feature>
<dbReference type="GO" id="GO:0003677">
    <property type="term" value="F:DNA binding"/>
    <property type="evidence" value="ECO:0007669"/>
    <property type="project" value="InterPro"/>
</dbReference>